<evidence type="ECO:0000313" key="2">
    <source>
        <dbReference type="EMBL" id="GBP78349.1"/>
    </source>
</evidence>
<dbReference type="Proteomes" id="UP000299102">
    <property type="component" value="Unassembled WGS sequence"/>
</dbReference>
<evidence type="ECO:0000256" key="1">
    <source>
        <dbReference type="SAM" id="MobiDB-lite"/>
    </source>
</evidence>
<feature type="compositionally biased region" description="Low complexity" evidence="1">
    <location>
        <begin position="80"/>
        <end position="90"/>
    </location>
</feature>
<accession>A0A4C1YUL4</accession>
<comment type="caution">
    <text evidence="2">The sequence shown here is derived from an EMBL/GenBank/DDBJ whole genome shotgun (WGS) entry which is preliminary data.</text>
</comment>
<evidence type="ECO:0000313" key="3">
    <source>
        <dbReference type="Proteomes" id="UP000299102"/>
    </source>
</evidence>
<name>A0A4C1YUL4_EUMVA</name>
<protein>
    <submittedName>
        <fullName evidence="2">Uncharacterized protein</fullName>
    </submittedName>
</protein>
<organism evidence="2 3">
    <name type="scientific">Eumeta variegata</name>
    <name type="common">Bagworm moth</name>
    <name type="synonym">Eumeta japonica</name>
    <dbReference type="NCBI Taxonomy" id="151549"/>
    <lineage>
        <taxon>Eukaryota</taxon>
        <taxon>Metazoa</taxon>
        <taxon>Ecdysozoa</taxon>
        <taxon>Arthropoda</taxon>
        <taxon>Hexapoda</taxon>
        <taxon>Insecta</taxon>
        <taxon>Pterygota</taxon>
        <taxon>Neoptera</taxon>
        <taxon>Endopterygota</taxon>
        <taxon>Lepidoptera</taxon>
        <taxon>Glossata</taxon>
        <taxon>Ditrysia</taxon>
        <taxon>Tineoidea</taxon>
        <taxon>Psychidae</taxon>
        <taxon>Oiketicinae</taxon>
        <taxon>Eumeta</taxon>
    </lineage>
</organism>
<keyword evidence="3" id="KW-1185">Reference proteome</keyword>
<reference evidence="2 3" key="1">
    <citation type="journal article" date="2019" name="Commun. Biol.">
        <title>The bagworm genome reveals a unique fibroin gene that provides high tensile strength.</title>
        <authorList>
            <person name="Kono N."/>
            <person name="Nakamura H."/>
            <person name="Ohtoshi R."/>
            <person name="Tomita M."/>
            <person name="Numata K."/>
            <person name="Arakawa K."/>
        </authorList>
    </citation>
    <scope>NUCLEOTIDE SEQUENCE [LARGE SCALE GENOMIC DNA]</scope>
</reference>
<feature type="region of interest" description="Disordered" evidence="1">
    <location>
        <begin position="71"/>
        <end position="103"/>
    </location>
</feature>
<dbReference type="EMBL" id="BGZK01001366">
    <property type="protein sequence ID" value="GBP78349.1"/>
    <property type="molecule type" value="Genomic_DNA"/>
</dbReference>
<dbReference type="AlphaFoldDB" id="A0A4C1YUL4"/>
<sequence>MLAARADCAASDALLFISAGASSRLHSVSDRRPAEMPVQSSKYFWELLRSSSGVGVCSLHCHIRRAKQLVTSTSSERRAAGAPRGPALGPVCDHYASDGASSI</sequence>
<proteinExistence type="predicted"/>
<gene>
    <name evidence="2" type="ORF">EVAR_9357_1</name>
</gene>